<dbReference type="GO" id="GO:0003677">
    <property type="term" value="F:DNA binding"/>
    <property type="evidence" value="ECO:0007669"/>
    <property type="project" value="UniProtKB-KW"/>
</dbReference>
<dbReference type="PANTHER" id="PTHR33164">
    <property type="entry name" value="TRANSCRIPTIONAL REGULATOR, MARR FAMILY"/>
    <property type="match status" value="1"/>
</dbReference>
<comment type="caution">
    <text evidence="5">The sequence shown here is derived from an EMBL/GenBank/DDBJ whole genome shotgun (WGS) entry which is preliminary data.</text>
</comment>
<dbReference type="SMART" id="SM00347">
    <property type="entry name" value="HTH_MARR"/>
    <property type="match status" value="1"/>
</dbReference>
<dbReference type="InterPro" id="IPR036388">
    <property type="entry name" value="WH-like_DNA-bd_sf"/>
</dbReference>
<evidence type="ECO:0000313" key="5">
    <source>
        <dbReference type="EMBL" id="PTW62366.1"/>
    </source>
</evidence>
<dbReference type="PRINTS" id="PR00598">
    <property type="entry name" value="HTHMARR"/>
</dbReference>
<gene>
    <name evidence="5" type="ORF">C8N35_101408</name>
</gene>
<evidence type="ECO:0000256" key="2">
    <source>
        <dbReference type="ARBA" id="ARBA00023125"/>
    </source>
</evidence>
<keyword evidence="1" id="KW-0805">Transcription regulation</keyword>
<dbReference type="InterPro" id="IPR023187">
    <property type="entry name" value="Tscrpt_reg_MarR-type_CS"/>
</dbReference>
<dbReference type="InterPro" id="IPR036390">
    <property type="entry name" value="WH_DNA-bd_sf"/>
</dbReference>
<dbReference type="AlphaFoldDB" id="A0A2T5VF50"/>
<dbReference type="PANTHER" id="PTHR33164:SF64">
    <property type="entry name" value="TRANSCRIPTIONAL REGULATOR SLYA"/>
    <property type="match status" value="1"/>
</dbReference>
<name>A0A2T5VF50_9HYPH</name>
<dbReference type="InterPro" id="IPR039422">
    <property type="entry name" value="MarR/SlyA-like"/>
</dbReference>
<keyword evidence="2 5" id="KW-0238">DNA-binding</keyword>
<dbReference type="InterPro" id="IPR000835">
    <property type="entry name" value="HTH_MarR-typ"/>
</dbReference>
<evidence type="ECO:0000259" key="4">
    <source>
        <dbReference type="PROSITE" id="PS50995"/>
    </source>
</evidence>
<dbReference type="GO" id="GO:0006950">
    <property type="term" value="P:response to stress"/>
    <property type="evidence" value="ECO:0007669"/>
    <property type="project" value="TreeGrafter"/>
</dbReference>
<evidence type="ECO:0000256" key="1">
    <source>
        <dbReference type="ARBA" id="ARBA00023015"/>
    </source>
</evidence>
<dbReference type="SUPFAM" id="SSF46785">
    <property type="entry name" value="Winged helix' DNA-binding domain"/>
    <property type="match status" value="1"/>
</dbReference>
<sequence length="253" mass="27777">MAARARGIVSVPLVAPSPAAFFSRSRLSPARGRLSIGRQGAVRFANFPGFPGPRPFSNPLIPGSPRIPQAPSQALFTIVGIQIACIQIICMMRDIMTDPALSSRLRFGLELVLVARRWRRIVDQRLAARGLSDASWTPLVHLAVAGDGITQTELAERIGLDGSSLVRTLDRLAGQGLIERRLDPGDRRLRRIHLTEAGRQATRAIREKLTSAEFELLADFTDDELAALLDGFDRLSQRITTLEKNEHGSTNEN</sequence>
<dbReference type="PROSITE" id="PS50995">
    <property type="entry name" value="HTH_MARR_2"/>
    <property type="match status" value="1"/>
</dbReference>
<keyword evidence="3" id="KW-0804">Transcription</keyword>
<dbReference type="Pfam" id="PF12802">
    <property type="entry name" value="MarR_2"/>
    <property type="match status" value="1"/>
</dbReference>
<protein>
    <submittedName>
        <fullName evidence="5">DNA-binding MarR family transcriptional regulator</fullName>
    </submittedName>
</protein>
<evidence type="ECO:0000313" key="6">
    <source>
        <dbReference type="Proteomes" id="UP000244081"/>
    </source>
</evidence>
<keyword evidence="6" id="KW-1185">Reference proteome</keyword>
<dbReference type="EMBL" id="QAYG01000001">
    <property type="protein sequence ID" value="PTW62366.1"/>
    <property type="molecule type" value="Genomic_DNA"/>
</dbReference>
<dbReference type="GO" id="GO:0003700">
    <property type="term" value="F:DNA-binding transcription factor activity"/>
    <property type="evidence" value="ECO:0007669"/>
    <property type="project" value="InterPro"/>
</dbReference>
<reference evidence="5 6" key="1">
    <citation type="submission" date="2018-04" db="EMBL/GenBank/DDBJ databases">
        <title>Genomic Encyclopedia of Archaeal and Bacterial Type Strains, Phase II (KMG-II): from individual species to whole genera.</title>
        <authorList>
            <person name="Goeker M."/>
        </authorList>
    </citation>
    <scope>NUCLEOTIDE SEQUENCE [LARGE SCALE GENOMIC DNA]</scope>
    <source>
        <strain evidence="5 6">DSM 23382</strain>
    </source>
</reference>
<dbReference type="Gene3D" id="1.10.10.10">
    <property type="entry name" value="Winged helix-like DNA-binding domain superfamily/Winged helix DNA-binding domain"/>
    <property type="match status" value="1"/>
</dbReference>
<feature type="domain" description="HTH marR-type" evidence="4">
    <location>
        <begin position="104"/>
        <end position="237"/>
    </location>
</feature>
<accession>A0A2T5VF50</accession>
<dbReference type="PROSITE" id="PS01117">
    <property type="entry name" value="HTH_MARR_1"/>
    <property type="match status" value="1"/>
</dbReference>
<proteinExistence type="predicted"/>
<dbReference type="Proteomes" id="UP000244081">
    <property type="component" value="Unassembled WGS sequence"/>
</dbReference>
<evidence type="ECO:0000256" key="3">
    <source>
        <dbReference type="ARBA" id="ARBA00023163"/>
    </source>
</evidence>
<organism evidence="5 6">
    <name type="scientific">Breoghania corrubedonensis</name>
    <dbReference type="NCBI Taxonomy" id="665038"/>
    <lineage>
        <taxon>Bacteria</taxon>
        <taxon>Pseudomonadati</taxon>
        <taxon>Pseudomonadota</taxon>
        <taxon>Alphaproteobacteria</taxon>
        <taxon>Hyphomicrobiales</taxon>
        <taxon>Stappiaceae</taxon>
        <taxon>Breoghania</taxon>
    </lineage>
</organism>